<name>A0A0A2MFV4_9FLAO</name>
<dbReference type="SUPFAM" id="SSF46689">
    <property type="entry name" value="Homeodomain-like"/>
    <property type="match status" value="1"/>
</dbReference>
<keyword evidence="5" id="KW-0732">Signal</keyword>
<evidence type="ECO:0000313" key="7">
    <source>
        <dbReference type="EMBL" id="KGO91572.1"/>
    </source>
</evidence>
<dbReference type="EMBL" id="JRLY01000017">
    <property type="protein sequence ID" value="KGO91572.1"/>
    <property type="molecule type" value="Genomic_DNA"/>
</dbReference>
<dbReference type="Proteomes" id="UP000030111">
    <property type="component" value="Unassembled WGS sequence"/>
</dbReference>
<dbReference type="InterPro" id="IPR009057">
    <property type="entry name" value="Homeodomain-like_sf"/>
</dbReference>
<dbReference type="PANTHER" id="PTHR43280:SF2">
    <property type="entry name" value="HTH-TYPE TRANSCRIPTIONAL REGULATOR EXSA"/>
    <property type="match status" value="1"/>
</dbReference>
<evidence type="ECO:0000313" key="8">
    <source>
        <dbReference type="Proteomes" id="UP000030111"/>
    </source>
</evidence>
<dbReference type="AlphaFoldDB" id="A0A0A2MFV4"/>
<dbReference type="Pfam" id="PF12833">
    <property type="entry name" value="HTH_18"/>
    <property type="match status" value="1"/>
</dbReference>
<keyword evidence="4" id="KW-1133">Transmembrane helix</keyword>
<dbReference type="GO" id="GO:0003700">
    <property type="term" value="F:DNA-binding transcription factor activity"/>
    <property type="evidence" value="ECO:0007669"/>
    <property type="project" value="InterPro"/>
</dbReference>
<gene>
    <name evidence="7" type="ORF">Q766_17025</name>
</gene>
<dbReference type="STRING" id="1121898.GCA_000422725_03818"/>
<dbReference type="PANTHER" id="PTHR43280">
    <property type="entry name" value="ARAC-FAMILY TRANSCRIPTIONAL REGULATOR"/>
    <property type="match status" value="1"/>
</dbReference>
<dbReference type="eggNOG" id="COG2207">
    <property type="taxonomic scope" value="Bacteria"/>
</dbReference>
<organism evidence="7 8">
    <name type="scientific">Flavobacterium subsaxonicum WB 4.1-42 = DSM 21790</name>
    <dbReference type="NCBI Taxonomy" id="1121898"/>
    <lineage>
        <taxon>Bacteria</taxon>
        <taxon>Pseudomonadati</taxon>
        <taxon>Bacteroidota</taxon>
        <taxon>Flavobacteriia</taxon>
        <taxon>Flavobacteriales</taxon>
        <taxon>Flavobacteriaceae</taxon>
        <taxon>Flavobacterium</taxon>
    </lineage>
</organism>
<keyword evidence="4" id="KW-0472">Membrane</keyword>
<dbReference type="SMART" id="SM00342">
    <property type="entry name" value="HTH_ARAC"/>
    <property type="match status" value="1"/>
</dbReference>
<feature type="transmembrane region" description="Helical" evidence="4">
    <location>
        <begin position="243"/>
        <end position="264"/>
    </location>
</feature>
<dbReference type="InterPro" id="IPR018060">
    <property type="entry name" value="HTH_AraC"/>
</dbReference>
<evidence type="ECO:0000259" key="6">
    <source>
        <dbReference type="PROSITE" id="PS01124"/>
    </source>
</evidence>
<accession>A0A0A2MFV4</accession>
<sequence length="433" mass="48194">MIVRLLLCLLLFTGLPIAAQTVTDAQTIFNEASSQLYTDTDKALKGADYLLKNAASNDDKANALWLQSEIYSLKGNYPKATDLLFDAKQLAKDKILQSKIFTAIAVQCQLAGLIDKAKEYAKESNKLSATRLKPIIDFNRVKIMQLADADNEPAIAVKNINTILPQLQKSQDVLLKAIVYKKLAHNYLLLKDGPNYSAYNEQFDSLNEMISEQKDKARIALLSHIDKDYEAAAIAETQSYTTFITIIGGTLLLLSLIGLIYLLGLKKDYRQYQKILHGLEASEAAKRAEAAIVPETKVYSMPEKTEKGLLDKLARFEESGKFISNNISLSGLARQLDTNTKYLSEIINTHKGGNFNTYINELRVKYILKKLQSDPVYLNYKVSYLAEESGFSSHSAFATVFKSVTGISPTTYISFLKKEADILINQQAASHAS</sequence>
<keyword evidence="2" id="KW-0238">DNA-binding</keyword>
<evidence type="ECO:0000256" key="2">
    <source>
        <dbReference type="ARBA" id="ARBA00023125"/>
    </source>
</evidence>
<reference evidence="7 8" key="1">
    <citation type="submission" date="2013-09" db="EMBL/GenBank/DDBJ databases">
        <authorList>
            <person name="Zeng Z."/>
            <person name="Chen C."/>
        </authorList>
    </citation>
    <scope>NUCLEOTIDE SEQUENCE [LARGE SCALE GENOMIC DNA]</scope>
    <source>
        <strain evidence="7 8">WB 4.1-42</strain>
    </source>
</reference>
<proteinExistence type="predicted"/>
<evidence type="ECO:0000256" key="1">
    <source>
        <dbReference type="ARBA" id="ARBA00023015"/>
    </source>
</evidence>
<dbReference type="Gene3D" id="1.10.10.60">
    <property type="entry name" value="Homeodomain-like"/>
    <property type="match status" value="2"/>
</dbReference>
<comment type="caution">
    <text evidence="7">The sequence shown here is derived from an EMBL/GenBank/DDBJ whole genome shotgun (WGS) entry which is preliminary data.</text>
</comment>
<feature type="chain" id="PRO_5002003288" description="HTH araC/xylS-type domain-containing protein" evidence="5">
    <location>
        <begin position="19"/>
        <end position="433"/>
    </location>
</feature>
<keyword evidence="1" id="KW-0805">Transcription regulation</keyword>
<feature type="domain" description="HTH araC/xylS-type" evidence="6">
    <location>
        <begin position="311"/>
        <end position="415"/>
    </location>
</feature>
<keyword evidence="4" id="KW-0812">Transmembrane</keyword>
<keyword evidence="8" id="KW-1185">Reference proteome</keyword>
<dbReference type="PROSITE" id="PS01124">
    <property type="entry name" value="HTH_ARAC_FAMILY_2"/>
    <property type="match status" value="1"/>
</dbReference>
<feature type="signal peptide" evidence="5">
    <location>
        <begin position="1"/>
        <end position="18"/>
    </location>
</feature>
<evidence type="ECO:0000256" key="5">
    <source>
        <dbReference type="SAM" id="SignalP"/>
    </source>
</evidence>
<keyword evidence="3" id="KW-0804">Transcription</keyword>
<dbReference type="GO" id="GO:0043565">
    <property type="term" value="F:sequence-specific DNA binding"/>
    <property type="evidence" value="ECO:0007669"/>
    <property type="project" value="InterPro"/>
</dbReference>
<protein>
    <recommendedName>
        <fullName evidence="6">HTH araC/xylS-type domain-containing protein</fullName>
    </recommendedName>
</protein>
<evidence type="ECO:0000256" key="4">
    <source>
        <dbReference type="SAM" id="Phobius"/>
    </source>
</evidence>
<evidence type="ECO:0000256" key="3">
    <source>
        <dbReference type="ARBA" id="ARBA00023163"/>
    </source>
</evidence>